<protein>
    <recommendedName>
        <fullName evidence="3">Lipopolysaccharide core heptose(I) kinase</fullName>
    </recommendedName>
</protein>
<dbReference type="SUPFAM" id="SSF56112">
    <property type="entry name" value="Protein kinase-like (PK-like)"/>
    <property type="match status" value="1"/>
</dbReference>
<dbReference type="PIRSF" id="PIRSF037318">
    <property type="entry name" value="RfaP"/>
    <property type="match status" value="1"/>
</dbReference>
<dbReference type="InterPro" id="IPR017172">
    <property type="entry name" value="Lsacc_core_hep_kinase_RfaP"/>
</dbReference>
<dbReference type="GO" id="GO:0016301">
    <property type="term" value="F:kinase activity"/>
    <property type="evidence" value="ECO:0007669"/>
    <property type="project" value="InterPro"/>
</dbReference>
<dbReference type="EMBL" id="LAZR01000008">
    <property type="protein sequence ID" value="KKO09104.1"/>
    <property type="molecule type" value="Genomic_DNA"/>
</dbReference>
<name>A0A0F9YW25_9ZZZZ</name>
<proteinExistence type="predicted"/>
<dbReference type="NCBIfam" id="NF011703">
    <property type="entry name" value="PRK15123.1"/>
    <property type="match status" value="1"/>
</dbReference>
<comment type="caution">
    <text evidence="2">The sequence shown here is derived from an EMBL/GenBank/DDBJ whole genome shotgun (WGS) entry which is preliminary data.</text>
</comment>
<evidence type="ECO:0000256" key="1">
    <source>
        <dbReference type="SAM" id="MobiDB-lite"/>
    </source>
</evidence>
<feature type="region of interest" description="Disordered" evidence="1">
    <location>
        <begin position="261"/>
        <end position="283"/>
    </location>
</feature>
<dbReference type="AlphaFoldDB" id="A0A0F9YW25"/>
<organism evidence="2">
    <name type="scientific">marine sediment metagenome</name>
    <dbReference type="NCBI Taxonomy" id="412755"/>
    <lineage>
        <taxon>unclassified sequences</taxon>
        <taxon>metagenomes</taxon>
        <taxon>ecological metagenomes</taxon>
    </lineage>
</organism>
<sequence>MTLHLRADIAARWAGRDPFAAAQQLQGEIFRQVKTRRTLRFEADGKYYFIKIHHGVGWPEILKNLISARLPIVSARQEWLAIRRLTELGVPTMSIAGFGERGWNPARRESFLITDELADTVSLETLCADWPQHRPAFAFKRRLIERVAEISRRLHENGVCHRDFYLCHFLLQCQPGAGPDPQSEPRLSVIDLHRAMIRKRLGRRWIEKDIGGLYFSSLDIGLTQTDLLRFVRCYTGQPLREALITHAGFLRRVQAKADAIWQRTRRKQEQGKLPTPPADVEGR</sequence>
<reference evidence="2" key="1">
    <citation type="journal article" date="2015" name="Nature">
        <title>Complex archaea that bridge the gap between prokaryotes and eukaryotes.</title>
        <authorList>
            <person name="Spang A."/>
            <person name="Saw J.H."/>
            <person name="Jorgensen S.L."/>
            <person name="Zaremba-Niedzwiedzka K."/>
            <person name="Martijn J."/>
            <person name="Lind A.E."/>
            <person name="van Eijk R."/>
            <person name="Schleper C."/>
            <person name="Guy L."/>
            <person name="Ettema T.J."/>
        </authorList>
    </citation>
    <scope>NUCLEOTIDE SEQUENCE</scope>
</reference>
<gene>
    <name evidence="2" type="ORF">LCGC14_0042230</name>
</gene>
<evidence type="ECO:0008006" key="3">
    <source>
        <dbReference type="Google" id="ProtNLM"/>
    </source>
</evidence>
<evidence type="ECO:0000313" key="2">
    <source>
        <dbReference type="EMBL" id="KKO09104.1"/>
    </source>
</evidence>
<dbReference type="InterPro" id="IPR011009">
    <property type="entry name" value="Kinase-like_dom_sf"/>
</dbReference>
<dbReference type="Pfam" id="PF06293">
    <property type="entry name" value="Kdo"/>
    <property type="match status" value="1"/>
</dbReference>
<dbReference type="GO" id="GO:0009103">
    <property type="term" value="P:lipopolysaccharide biosynthetic process"/>
    <property type="evidence" value="ECO:0007669"/>
    <property type="project" value="InterPro"/>
</dbReference>
<accession>A0A0F9YW25</accession>